<gene>
    <name evidence="3" type="ORF">STAS_12276</name>
</gene>
<accession>A0A5A7PTX1</accession>
<keyword evidence="1" id="KW-0833">Ubl conjugation pathway</keyword>
<proteinExistence type="predicted"/>
<dbReference type="OrthoDB" id="1905685at2759"/>
<evidence type="ECO:0000313" key="3">
    <source>
        <dbReference type="EMBL" id="GER35962.1"/>
    </source>
</evidence>
<dbReference type="GO" id="GO:0016567">
    <property type="term" value="P:protein ubiquitination"/>
    <property type="evidence" value="ECO:0007669"/>
    <property type="project" value="UniProtKB-UniRule"/>
</dbReference>
<comment type="subcellular location">
    <subcellularLocation>
        <location evidence="1">Nucleus</location>
    </subcellularLocation>
</comment>
<dbReference type="GO" id="GO:0031146">
    <property type="term" value="P:SCF-dependent proteasomal ubiquitin-dependent protein catabolic process"/>
    <property type="evidence" value="ECO:0007669"/>
    <property type="project" value="UniProtKB-UniRule"/>
</dbReference>
<dbReference type="Pfam" id="PF12937">
    <property type="entry name" value="F-box-like"/>
    <property type="match status" value="1"/>
</dbReference>
<comment type="function">
    <text evidence="1">Acts as a component of a SCF E3 ubiquitin ligase complexes.</text>
</comment>
<dbReference type="EMBL" id="BKCP01005072">
    <property type="protein sequence ID" value="GER35962.1"/>
    <property type="molecule type" value="Genomic_DNA"/>
</dbReference>
<evidence type="ECO:0000256" key="1">
    <source>
        <dbReference type="RuleBase" id="RU369085"/>
    </source>
</evidence>
<organism evidence="3 4">
    <name type="scientific">Striga asiatica</name>
    <name type="common">Asiatic witchweed</name>
    <name type="synonym">Buchnera asiatica</name>
    <dbReference type="NCBI Taxonomy" id="4170"/>
    <lineage>
        <taxon>Eukaryota</taxon>
        <taxon>Viridiplantae</taxon>
        <taxon>Streptophyta</taxon>
        <taxon>Embryophyta</taxon>
        <taxon>Tracheophyta</taxon>
        <taxon>Spermatophyta</taxon>
        <taxon>Magnoliopsida</taxon>
        <taxon>eudicotyledons</taxon>
        <taxon>Gunneridae</taxon>
        <taxon>Pentapetalae</taxon>
        <taxon>asterids</taxon>
        <taxon>lamiids</taxon>
        <taxon>Lamiales</taxon>
        <taxon>Orobanchaceae</taxon>
        <taxon>Buchnereae</taxon>
        <taxon>Striga</taxon>
    </lineage>
</organism>
<feature type="domain" description="F-box" evidence="2">
    <location>
        <begin position="32"/>
        <end position="69"/>
    </location>
</feature>
<dbReference type="GO" id="GO:0005737">
    <property type="term" value="C:cytoplasm"/>
    <property type="evidence" value="ECO:0007669"/>
    <property type="project" value="TreeGrafter"/>
</dbReference>
<reference evidence="4" key="1">
    <citation type="journal article" date="2019" name="Curr. Biol.">
        <title>Genome Sequence of Striga asiatica Provides Insight into the Evolution of Plant Parasitism.</title>
        <authorList>
            <person name="Yoshida S."/>
            <person name="Kim S."/>
            <person name="Wafula E.K."/>
            <person name="Tanskanen J."/>
            <person name="Kim Y.M."/>
            <person name="Honaas L."/>
            <person name="Yang Z."/>
            <person name="Spallek T."/>
            <person name="Conn C.E."/>
            <person name="Ichihashi Y."/>
            <person name="Cheong K."/>
            <person name="Cui S."/>
            <person name="Der J.P."/>
            <person name="Gundlach H."/>
            <person name="Jiao Y."/>
            <person name="Hori C."/>
            <person name="Ishida J.K."/>
            <person name="Kasahara H."/>
            <person name="Kiba T."/>
            <person name="Kim M.S."/>
            <person name="Koo N."/>
            <person name="Laohavisit A."/>
            <person name="Lee Y.H."/>
            <person name="Lumba S."/>
            <person name="McCourt P."/>
            <person name="Mortimer J.C."/>
            <person name="Mutuku J.M."/>
            <person name="Nomura T."/>
            <person name="Sasaki-Sekimoto Y."/>
            <person name="Seto Y."/>
            <person name="Wang Y."/>
            <person name="Wakatake T."/>
            <person name="Sakakibara H."/>
            <person name="Demura T."/>
            <person name="Yamaguchi S."/>
            <person name="Yoneyama K."/>
            <person name="Manabe R.I."/>
            <person name="Nelson D.C."/>
            <person name="Schulman A.H."/>
            <person name="Timko M.P."/>
            <person name="dePamphilis C.W."/>
            <person name="Choi D."/>
            <person name="Shirasu K."/>
        </authorList>
    </citation>
    <scope>NUCLEOTIDE SEQUENCE [LARGE SCALE GENOMIC DNA]</scope>
    <source>
        <strain evidence="4">cv. UVA1</strain>
    </source>
</reference>
<dbReference type="PANTHER" id="PTHR12874:SF16">
    <property type="entry name" value="OS01G0800800 PROTEIN"/>
    <property type="match status" value="1"/>
</dbReference>
<dbReference type="InterPro" id="IPR036047">
    <property type="entry name" value="F-box-like_dom_sf"/>
</dbReference>
<protein>
    <recommendedName>
        <fullName evidence="1">F-box protein</fullName>
    </recommendedName>
</protein>
<comment type="pathway">
    <text evidence="1">Protein modification; protein ubiquitination.</text>
</comment>
<dbReference type="SUPFAM" id="SSF81383">
    <property type="entry name" value="F-box domain"/>
    <property type="match status" value="1"/>
</dbReference>
<dbReference type="Proteomes" id="UP000325081">
    <property type="component" value="Unassembled WGS sequence"/>
</dbReference>
<sequence length="278" mass="29717">METETGHQVGEKMKKRTRDMADDMTKTAAPPPWEVLHLVADRLDPKSLAAAAFVSRSWSAAMSADHFWGPFCHAAFPSLCCLRATAAVPYSRIYSLGVAASERLRRSPPEPRISVGDLTFSVDAVLFDGGGRVAAEVVPAARTRPSACGVFEFEMDVAAAAGGAAAFTAEDRLRITWNVAFGGFKSVFTAMECGGKGSFVVGQGWFSKELPAAEGGVVGGEGSGLVAELRLGLREVGGGRMVVEKITVGIMSAMSWRFVRVDDALRYLEYFLLPENGN</sequence>
<evidence type="ECO:0000313" key="4">
    <source>
        <dbReference type="Proteomes" id="UP000325081"/>
    </source>
</evidence>
<keyword evidence="1" id="KW-0539">Nucleus</keyword>
<dbReference type="GO" id="GO:0009740">
    <property type="term" value="P:gibberellic acid mediated signaling pathway"/>
    <property type="evidence" value="ECO:0007669"/>
    <property type="project" value="TreeGrafter"/>
</dbReference>
<comment type="subunit">
    <text evidence="1">Component of the SCF-type E3 ligase complex.</text>
</comment>
<dbReference type="Gene3D" id="1.20.1280.50">
    <property type="match status" value="1"/>
</dbReference>
<dbReference type="PANTHER" id="PTHR12874">
    <property type="entry name" value="F-BOX ONLY PROTEIN 48-RELATED"/>
    <property type="match status" value="1"/>
</dbReference>
<dbReference type="GO" id="GO:0019005">
    <property type="term" value="C:SCF ubiquitin ligase complex"/>
    <property type="evidence" value="ECO:0007669"/>
    <property type="project" value="UniProtKB-UniRule"/>
</dbReference>
<comment type="caution">
    <text evidence="3">The sequence shown here is derived from an EMBL/GenBank/DDBJ whole genome shotgun (WGS) entry which is preliminary data.</text>
</comment>
<dbReference type="InterPro" id="IPR001810">
    <property type="entry name" value="F-box_dom"/>
</dbReference>
<dbReference type="GO" id="GO:0005634">
    <property type="term" value="C:nucleus"/>
    <property type="evidence" value="ECO:0007669"/>
    <property type="project" value="UniProtKB-SubCell"/>
</dbReference>
<name>A0A5A7PTX1_STRAF</name>
<keyword evidence="4" id="KW-1185">Reference proteome</keyword>
<evidence type="ECO:0000259" key="2">
    <source>
        <dbReference type="Pfam" id="PF12937"/>
    </source>
</evidence>
<dbReference type="AlphaFoldDB" id="A0A5A7PTX1"/>